<name>A0A857LR06_9ACTN</name>
<dbReference type="EMBL" id="CP045810">
    <property type="protein sequence ID" value="QHN38771.1"/>
    <property type="molecule type" value="Genomic_DNA"/>
</dbReference>
<dbReference type="InterPro" id="IPR000719">
    <property type="entry name" value="Prot_kinase_dom"/>
</dbReference>
<dbReference type="GO" id="GO:0005524">
    <property type="term" value="F:ATP binding"/>
    <property type="evidence" value="ECO:0007669"/>
    <property type="project" value="InterPro"/>
</dbReference>
<dbReference type="PANTHER" id="PTHR42996:SF1">
    <property type="entry name" value="PHOSPHATE-BINDING PROTEIN PSTS"/>
    <property type="match status" value="1"/>
</dbReference>
<sequence length="641" mass="66903">MSAEGGRPLDGSALPAADVARIIEAVAAVLDSRHDAGEVRGTLTPAAIVVRRDEKGRVADVGLTDVGLTDPATHERAWLYAAPEVSSSGWCTAESDQYSLGAVAWQLLTGRPPFAAADEAGQRIAHASSPAPRISSVRPELAGADAVLVRALSKSRSGRFGTCAEFAAALRSGLESVDPDGDVPDIGVSGADGAAAAIRTAAGGEAIATPGPAPAGPGIRKVSLKKSSRGRDYLDNPSETRCSETKAPIPATDAETAPSRMQAPRTPALRKPIRSESDRLAAGRRTAVITVCVMVLVCVTAVLLDRVVGGESSKTSTRPAGVAGWGTEVLNSAMTSAARSLGPGDSGLRYIGAGTVLGDIAFGTGAAQFLGTDAPLTGPELDKARKYCGADDVRHIPLAVAPLAIVYNLPGVDRLVLDIPTMAGIFGGRITRWNDPEIVALNPSTTLPDSHISRVQRTGETAELRALQRFLRVRASPTWELAPSSFVPTTGKIYNPGDVRDAVDATPGTISFLHLGSLSLRRNLPMAEIDFGSGPVPLTAATTEPALNSVRIVGSKNTAGTIVDDFTLLNGRAPGSYPLLTPLYAVLCSATRRDAKLRTELRWALSRVIDDQLDASPTETGYVRLSSHLRSAAMRSVYQAK</sequence>
<evidence type="ECO:0000256" key="2">
    <source>
        <dbReference type="SAM" id="MobiDB-lite"/>
    </source>
</evidence>
<dbReference type="PANTHER" id="PTHR42996">
    <property type="entry name" value="PHOSPHATE-BINDING PROTEIN PSTS"/>
    <property type="match status" value="1"/>
</dbReference>
<dbReference type="SUPFAM" id="SSF53850">
    <property type="entry name" value="Periplasmic binding protein-like II"/>
    <property type="match status" value="1"/>
</dbReference>
<comment type="similarity">
    <text evidence="1">Belongs to the PstS family.</text>
</comment>
<gene>
    <name evidence="3" type="ORF">GII30_05925</name>
</gene>
<keyword evidence="3" id="KW-0808">Transferase</keyword>
<dbReference type="InterPro" id="IPR011009">
    <property type="entry name" value="Kinase-like_dom_sf"/>
</dbReference>
<dbReference type="Gene3D" id="1.10.510.10">
    <property type="entry name" value="Transferase(Phosphotransferase) domain 1"/>
    <property type="match status" value="1"/>
</dbReference>
<dbReference type="GO" id="GO:0004672">
    <property type="term" value="F:protein kinase activity"/>
    <property type="evidence" value="ECO:0007669"/>
    <property type="project" value="InterPro"/>
</dbReference>
<evidence type="ECO:0000313" key="3">
    <source>
        <dbReference type="EMBL" id="QHN38771.1"/>
    </source>
</evidence>
<proteinExistence type="inferred from homology"/>
<dbReference type="Gene3D" id="3.40.190.10">
    <property type="entry name" value="Periplasmic binding protein-like II"/>
    <property type="match status" value="2"/>
</dbReference>
<evidence type="ECO:0000256" key="1">
    <source>
        <dbReference type="ARBA" id="ARBA00008725"/>
    </source>
</evidence>
<dbReference type="Pfam" id="PF12849">
    <property type="entry name" value="PBP_like_2"/>
    <property type="match status" value="1"/>
</dbReference>
<feature type="region of interest" description="Disordered" evidence="2">
    <location>
        <begin position="208"/>
        <end position="270"/>
    </location>
</feature>
<protein>
    <submittedName>
        <fullName evidence="3">Protein kinase</fullName>
    </submittedName>
</protein>
<dbReference type="InterPro" id="IPR050962">
    <property type="entry name" value="Phosphate-bind_PstS"/>
</dbReference>
<dbReference type="RefSeq" id="WP_005189463.1">
    <property type="nucleotide sequence ID" value="NZ_CP045804.1"/>
</dbReference>
<dbReference type="AlphaFoldDB" id="A0A857LR06"/>
<reference evidence="3" key="1">
    <citation type="journal article" date="2021" name="Nat. Microbiol.">
        <title>Cocultivation of an ultrasmall environmental parasitic bacterium with lytic ability against bacteria associated with wastewater foams.</title>
        <authorList>
            <person name="Batinovic S."/>
            <person name="Rose J.J.A."/>
            <person name="Ratcliffe J."/>
            <person name="Seviour R.J."/>
            <person name="Petrovski S."/>
        </authorList>
    </citation>
    <scope>NUCLEOTIDE SEQUENCE</scope>
    <source>
        <strain evidence="3">CON44</strain>
    </source>
</reference>
<keyword evidence="3" id="KW-0418">Kinase</keyword>
<dbReference type="InterPro" id="IPR024370">
    <property type="entry name" value="PBP_domain"/>
</dbReference>
<organism evidence="3">
    <name type="scientific">Gordonia amarae</name>
    <dbReference type="NCBI Taxonomy" id="36821"/>
    <lineage>
        <taxon>Bacteria</taxon>
        <taxon>Bacillati</taxon>
        <taxon>Actinomycetota</taxon>
        <taxon>Actinomycetes</taxon>
        <taxon>Mycobacteriales</taxon>
        <taxon>Gordoniaceae</taxon>
        <taxon>Gordonia</taxon>
    </lineage>
</organism>
<dbReference type="PROSITE" id="PS50011">
    <property type="entry name" value="PROTEIN_KINASE_DOM"/>
    <property type="match status" value="1"/>
</dbReference>
<accession>A0A857LR06</accession>
<dbReference type="SUPFAM" id="SSF56112">
    <property type="entry name" value="Protein kinase-like (PK-like)"/>
    <property type="match status" value="1"/>
</dbReference>